<dbReference type="OrthoDB" id="9795587at2"/>
<dbReference type="HAMAP" id="MF_01206">
    <property type="entry name" value="MsrP"/>
    <property type="match status" value="1"/>
</dbReference>
<sequence>MLIRRPADIVPSEITPEPIYLDRRRLLQGAAALGLGSIGGMAWAQSAGATTKLVAPPNNAFAIMDKLTPRKDVTTYNNFYEFGLDKGDPAENSGKFVTRPWTVSVEGEVGKPRTFGIEELLKLAPLEERVYRMRCVEGWSMVIPWVGYSMANLIKAVEPTGNAKYVEFITAADPKTMPGLRSRVIEWPYIEALRIDEAMHPLTLLTLGLYGETLPNQNGAPVRLIVPWKYGFKSGKSIVKIRFVEKQPTSAWMKTAPSEYGFYANVNPDVPHPRWSQATERRIGEDGLFAPKRKTLKFNGYGDQVASLYQGMDLVKFY</sequence>
<dbReference type="InterPro" id="IPR006311">
    <property type="entry name" value="TAT_signal"/>
</dbReference>
<evidence type="ECO:0000313" key="7">
    <source>
        <dbReference type="EMBL" id="QEI08717.1"/>
    </source>
</evidence>
<evidence type="ECO:0000256" key="1">
    <source>
        <dbReference type="ARBA" id="ARBA00022505"/>
    </source>
</evidence>
<feature type="binding site" evidence="5">
    <location>
        <position position="170"/>
    </location>
    <ligand>
        <name>Mo-molybdopterin</name>
        <dbReference type="ChEBI" id="CHEBI:71302"/>
    </ligand>
</feature>
<comment type="catalytic activity">
    <reaction evidence="5">
        <text>L-methionyl-[protein] + a quinone + H2O = L-methionyl-(S)-S-oxide-[protein] + a quinol</text>
        <dbReference type="Rhea" id="RHEA:51292"/>
        <dbReference type="Rhea" id="RHEA-COMP:12313"/>
        <dbReference type="Rhea" id="RHEA-COMP:12315"/>
        <dbReference type="ChEBI" id="CHEBI:15377"/>
        <dbReference type="ChEBI" id="CHEBI:16044"/>
        <dbReference type="ChEBI" id="CHEBI:24646"/>
        <dbReference type="ChEBI" id="CHEBI:44120"/>
        <dbReference type="ChEBI" id="CHEBI:132124"/>
    </reaction>
</comment>
<feature type="binding site" evidence="5">
    <location>
        <begin position="234"/>
        <end position="236"/>
    </location>
    <ligand>
        <name>Mo-molybdopterin</name>
        <dbReference type="ChEBI" id="CHEBI:71302"/>
    </ligand>
</feature>
<dbReference type="EMBL" id="CP043046">
    <property type="protein sequence ID" value="QEI08717.1"/>
    <property type="molecule type" value="Genomic_DNA"/>
</dbReference>
<dbReference type="Gene3D" id="3.90.420.10">
    <property type="entry name" value="Oxidoreductase, molybdopterin-binding domain"/>
    <property type="match status" value="1"/>
</dbReference>
<dbReference type="KEGG" id="pacr:FXN63_24865"/>
<comment type="function">
    <text evidence="5">Part of the MsrPQ system that repairs oxidized periplasmic proteins containing methionine sulfoxide residues (Met-O), using respiratory chain electrons. Thus protects these proteins from oxidative-stress damage caused by reactive species of oxygen and chlorine generated by the host defense mechanisms. MsrPQ is essential for the maintenance of envelope integrity under bleach stress, rescuing a wide series of structurally unrelated periplasmic proteins from methionine oxidation. The catalytic subunit MsrP is non-stereospecific, being able to reduce both (R-) and (S-) diastereoisomers of methionine sulfoxide.</text>
</comment>
<evidence type="ECO:0000256" key="4">
    <source>
        <dbReference type="ARBA" id="ARBA00023002"/>
    </source>
</evidence>
<dbReference type="InterPro" id="IPR036374">
    <property type="entry name" value="OxRdtase_Mopterin-bd_sf"/>
</dbReference>
<evidence type="ECO:0000256" key="2">
    <source>
        <dbReference type="ARBA" id="ARBA00022723"/>
    </source>
</evidence>
<dbReference type="SUPFAM" id="SSF56524">
    <property type="entry name" value="Oxidoreductase molybdopterin-binding domain"/>
    <property type="match status" value="1"/>
</dbReference>
<name>A0A5C0B7J5_9BURK</name>
<dbReference type="Proteomes" id="UP000325161">
    <property type="component" value="Chromosome"/>
</dbReference>
<dbReference type="GO" id="GO:0046872">
    <property type="term" value="F:metal ion binding"/>
    <property type="evidence" value="ECO:0007669"/>
    <property type="project" value="UniProtKB-KW"/>
</dbReference>
<feature type="binding site" evidence="5">
    <location>
        <position position="77"/>
    </location>
    <ligand>
        <name>Mo-molybdopterin</name>
        <dbReference type="ChEBI" id="CHEBI:71302"/>
    </ligand>
</feature>
<dbReference type="PROSITE" id="PS51318">
    <property type="entry name" value="TAT"/>
    <property type="match status" value="1"/>
</dbReference>
<comment type="catalytic activity">
    <reaction evidence="5">
        <text>L-methionyl-[protein] + a quinone + H2O = L-methionyl-(R)-S-oxide-[protein] + a quinol</text>
        <dbReference type="Rhea" id="RHEA:51296"/>
        <dbReference type="Rhea" id="RHEA-COMP:12313"/>
        <dbReference type="Rhea" id="RHEA-COMP:12314"/>
        <dbReference type="ChEBI" id="CHEBI:15377"/>
        <dbReference type="ChEBI" id="CHEBI:16044"/>
        <dbReference type="ChEBI" id="CHEBI:24646"/>
        <dbReference type="ChEBI" id="CHEBI:45764"/>
        <dbReference type="ChEBI" id="CHEBI:132124"/>
    </reaction>
</comment>
<dbReference type="PANTHER" id="PTHR43032:SF3">
    <property type="entry name" value="PROTEIN-METHIONINE-SULFOXIDE REDUCTASE CATALYTIC SUBUNIT MSRP"/>
    <property type="match status" value="1"/>
</dbReference>
<keyword evidence="1 5" id="KW-0500">Molybdenum</keyword>
<feature type="domain" description="Oxidoreductase molybdopterin-binding" evidence="6">
    <location>
        <begin position="99"/>
        <end position="252"/>
    </location>
</feature>
<evidence type="ECO:0000313" key="8">
    <source>
        <dbReference type="Proteomes" id="UP000325161"/>
    </source>
</evidence>
<feature type="binding site" evidence="5">
    <location>
        <position position="135"/>
    </location>
    <ligand>
        <name>Mo-molybdopterin</name>
        <dbReference type="ChEBI" id="CHEBI:71302"/>
    </ligand>
    <ligandPart>
        <name>Mo</name>
        <dbReference type="ChEBI" id="CHEBI:28685"/>
    </ligandPart>
</feature>
<protein>
    <recommendedName>
        <fullName evidence="5">Protein-methionine-sulfoxide reductase catalytic subunit MsrP</fullName>
        <ecNumber evidence="5">1.8.5.-</ecNumber>
    </recommendedName>
</protein>
<gene>
    <name evidence="5 7" type="primary">msrP</name>
    <name evidence="7" type="ORF">FXN63_24865</name>
</gene>
<organism evidence="7 8">
    <name type="scientific">Pigmentiphaga aceris</name>
    <dbReference type="NCBI Taxonomy" id="1940612"/>
    <lineage>
        <taxon>Bacteria</taxon>
        <taxon>Pseudomonadati</taxon>
        <taxon>Pseudomonadota</taxon>
        <taxon>Betaproteobacteria</taxon>
        <taxon>Burkholderiales</taxon>
        <taxon>Alcaligenaceae</taxon>
        <taxon>Pigmentiphaga</taxon>
    </lineage>
</organism>
<accession>A0A5C0B7J5</accession>
<dbReference type="EC" id="1.8.5.-" evidence="5"/>
<dbReference type="AlphaFoldDB" id="A0A5C0B7J5"/>
<dbReference type="RefSeq" id="WP_148818188.1">
    <property type="nucleotide sequence ID" value="NZ_CP043046.1"/>
</dbReference>
<evidence type="ECO:0000259" key="6">
    <source>
        <dbReference type="Pfam" id="PF00174"/>
    </source>
</evidence>
<dbReference type="InterPro" id="IPR000572">
    <property type="entry name" value="OxRdtase_Mopterin-bd_dom"/>
</dbReference>
<dbReference type="GO" id="GO:0043546">
    <property type="term" value="F:molybdopterin cofactor binding"/>
    <property type="evidence" value="ECO:0007669"/>
    <property type="project" value="UniProtKB-UniRule"/>
</dbReference>
<comment type="similarity">
    <text evidence="5">Belongs to the MsrP family.</text>
</comment>
<feature type="binding site" evidence="5">
    <location>
        <position position="218"/>
    </location>
    <ligand>
        <name>Mo-molybdopterin</name>
        <dbReference type="ChEBI" id="CHEBI:71302"/>
    </ligand>
</feature>
<dbReference type="PANTHER" id="PTHR43032">
    <property type="entry name" value="PROTEIN-METHIONINE-SULFOXIDE REDUCTASE"/>
    <property type="match status" value="1"/>
</dbReference>
<dbReference type="GO" id="GO:0030091">
    <property type="term" value="P:protein repair"/>
    <property type="evidence" value="ECO:0007669"/>
    <property type="project" value="UniProtKB-UniRule"/>
</dbReference>
<dbReference type="InterPro" id="IPR022867">
    <property type="entry name" value="MsrP"/>
</dbReference>
<keyword evidence="2 5" id="KW-0479">Metal-binding</keyword>
<proteinExistence type="inferred from homology"/>
<keyword evidence="3 5" id="KW-0732">Signal</keyword>
<comment type="cofactor">
    <cofactor evidence="5">
        <name>Mo-molybdopterin</name>
        <dbReference type="ChEBI" id="CHEBI:71302"/>
    </cofactor>
    <text evidence="5">Binds 1 Mo-molybdopterin (Mo-MPT) cofactor per subunit.</text>
</comment>
<dbReference type="NCBIfam" id="NF003767">
    <property type="entry name" value="PRK05363.1"/>
    <property type="match status" value="1"/>
</dbReference>
<evidence type="ECO:0000256" key="3">
    <source>
        <dbReference type="ARBA" id="ARBA00022729"/>
    </source>
</evidence>
<keyword evidence="4 5" id="KW-0560">Oxidoreductase</keyword>
<dbReference type="Pfam" id="PF00174">
    <property type="entry name" value="Oxidored_molyb"/>
    <property type="match status" value="1"/>
</dbReference>
<feature type="binding site" evidence="5">
    <location>
        <begin position="80"/>
        <end position="81"/>
    </location>
    <ligand>
        <name>Mo-molybdopterin</name>
        <dbReference type="ChEBI" id="CHEBI:71302"/>
    </ligand>
</feature>
<dbReference type="GO" id="GO:0016672">
    <property type="term" value="F:oxidoreductase activity, acting on a sulfur group of donors, quinone or similar compound as acceptor"/>
    <property type="evidence" value="ECO:0007669"/>
    <property type="project" value="UniProtKB-UniRule"/>
</dbReference>
<feature type="binding site" evidence="5">
    <location>
        <position position="223"/>
    </location>
    <ligand>
        <name>Mo-molybdopterin</name>
        <dbReference type="ChEBI" id="CHEBI:71302"/>
    </ligand>
</feature>
<comment type="PTM">
    <text evidence="5">Predicted to be exported by the Tat system. The position of the signal peptide cleavage has not been experimentally proven.</text>
</comment>
<reference evidence="7 8" key="1">
    <citation type="submission" date="2019-08" db="EMBL/GenBank/DDBJ databases">
        <title>Amphibian skin-associated Pigmentiphaga: genome sequence and occurrence across geography and hosts.</title>
        <authorList>
            <person name="Bletz M.C."/>
            <person name="Bunk B."/>
            <person name="Sproeer C."/>
            <person name="Biwer P."/>
            <person name="Reiter S."/>
            <person name="Rabemananjara F.C.E."/>
            <person name="Schulz S."/>
            <person name="Overmann J."/>
            <person name="Vences M."/>
        </authorList>
    </citation>
    <scope>NUCLEOTIDE SEQUENCE [LARGE SCALE GENOMIC DNA]</scope>
    <source>
        <strain evidence="7 8">Mada1488</strain>
    </source>
</reference>
<keyword evidence="8" id="KW-1185">Reference proteome</keyword>
<evidence type="ECO:0000256" key="5">
    <source>
        <dbReference type="HAMAP-Rule" id="MF_01206"/>
    </source>
</evidence>
<comment type="subunit">
    <text evidence="5">Heterodimer of a catalytic subunit (MsrP) and a heme-binding subunit (MsrQ).</text>
</comment>